<dbReference type="InterPro" id="IPR000182">
    <property type="entry name" value="GNAT_dom"/>
</dbReference>
<dbReference type="PROSITE" id="PS51186">
    <property type="entry name" value="GNAT"/>
    <property type="match status" value="1"/>
</dbReference>
<dbReference type="OrthoDB" id="9796171at2"/>
<dbReference type="EMBL" id="QKRB01000051">
    <property type="protein sequence ID" value="PZD94760.1"/>
    <property type="molecule type" value="Genomic_DNA"/>
</dbReference>
<protein>
    <submittedName>
        <fullName evidence="2">GNAT family N-acetyltransferase</fullName>
    </submittedName>
</protein>
<dbReference type="PANTHER" id="PTHR13355">
    <property type="entry name" value="GLUCOSAMINE 6-PHOSPHATE N-ACETYLTRANSFERASE"/>
    <property type="match status" value="1"/>
</dbReference>
<name>A0A2W1L9F0_9BACL</name>
<dbReference type="Gene3D" id="3.40.630.30">
    <property type="match status" value="1"/>
</dbReference>
<organism evidence="2 3">
    <name type="scientific">Paenibacillus sambharensis</name>
    <dbReference type="NCBI Taxonomy" id="1803190"/>
    <lineage>
        <taxon>Bacteria</taxon>
        <taxon>Bacillati</taxon>
        <taxon>Bacillota</taxon>
        <taxon>Bacilli</taxon>
        <taxon>Bacillales</taxon>
        <taxon>Paenibacillaceae</taxon>
        <taxon>Paenibacillus</taxon>
    </lineage>
</organism>
<dbReference type="AlphaFoldDB" id="A0A2W1L9F0"/>
<sequence>MEVKRITLPEDLEHAYRIRKKVFVEEQGVAAEVEIDEHESQADHILVYYEGEPVGTSRVRNVDGVAKLERICLLPTHRKHGLGRLLVSELEAIAREKGLKKAKLHGQVQAKAFYEKLGYTAVSDVFIEEDIPHLLFVKEL</sequence>
<proteinExistence type="predicted"/>
<reference evidence="2 3" key="1">
    <citation type="submission" date="2018-06" db="EMBL/GenBank/DDBJ databases">
        <title>Paenibacillus imtechensis sp. nov.</title>
        <authorList>
            <person name="Pinnaka A.K."/>
            <person name="Singh H."/>
            <person name="Kaur M."/>
        </authorList>
    </citation>
    <scope>NUCLEOTIDE SEQUENCE [LARGE SCALE GENOMIC DNA]</scope>
    <source>
        <strain evidence="2 3">SMB1</strain>
    </source>
</reference>
<feature type="domain" description="N-acetyltransferase" evidence="1">
    <location>
        <begin position="1"/>
        <end position="140"/>
    </location>
</feature>
<accession>A0A2W1L9F0</accession>
<keyword evidence="3" id="KW-1185">Reference proteome</keyword>
<dbReference type="SUPFAM" id="SSF55729">
    <property type="entry name" value="Acyl-CoA N-acyltransferases (Nat)"/>
    <property type="match status" value="1"/>
</dbReference>
<dbReference type="InterPro" id="IPR016181">
    <property type="entry name" value="Acyl_CoA_acyltransferase"/>
</dbReference>
<dbReference type="InterPro" id="IPR039143">
    <property type="entry name" value="GNPNAT1-like"/>
</dbReference>
<comment type="caution">
    <text evidence="2">The sequence shown here is derived from an EMBL/GenBank/DDBJ whole genome shotgun (WGS) entry which is preliminary data.</text>
</comment>
<dbReference type="Proteomes" id="UP000249522">
    <property type="component" value="Unassembled WGS sequence"/>
</dbReference>
<keyword evidence="2" id="KW-0808">Transferase</keyword>
<evidence type="ECO:0000259" key="1">
    <source>
        <dbReference type="PROSITE" id="PS51186"/>
    </source>
</evidence>
<dbReference type="Pfam" id="PF00583">
    <property type="entry name" value="Acetyltransf_1"/>
    <property type="match status" value="1"/>
</dbReference>
<dbReference type="PANTHER" id="PTHR13355:SF11">
    <property type="entry name" value="GLUCOSAMINE 6-PHOSPHATE N-ACETYLTRANSFERASE"/>
    <property type="match status" value="1"/>
</dbReference>
<evidence type="ECO:0000313" key="3">
    <source>
        <dbReference type="Proteomes" id="UP000249522"/>
    </source>
</evidence>
<dbReference type="GO" id="GO:0004343">
    <property type="term" value="F:glucosamine 6-phosphate N-acetyltransferase activity"/>
    <property type="evidence" value="ECO:0007669"/>
    <property type="project" value="TreeGrafter"/>
</dbReference>
<dbReference type="CDD" id="cd04301">
    <property type="entry name" value="NAT_SF"/>
    <property type="match status" value="1"/>
</dbReference>
<gene>
    <name evidence="2" type="ORF">DNH61_16915</name>
</gene>
<evidence type="ECO:0000313" key="2">
    <source>
        <dbReference type="EMBL" id="PZD94760.1"/>
    </source>
</evidence>